<sequence>MTEVTLYQDAHVDYGYLLNMYIDGGLMNKNSDCWHGNCEAIHLARHLIYTTSQTIQIVCNGEGAKDSLVWELLKDKSLEHDDMIPISFVKGIRIRQIASGDSHYLAVTMEHEVQSWGWNQNEQLGLGTTEDSLVPQKIEAFQGINVKMVTATVAITEVDDLYGCGWRHTISVSSSGDLYAFEWSKFDQLEHRNFKDHFVSHKLQALHGRFISQISGG</sequence>
<organism evidence="1 2">
    <name type="scientific">Smallanthus sonchifolius</name>
    <dbReference type="NCBI Taxonomy" id="185202"/>
    <lineage>
        <taxon>Eukaryota</taxon>
        <taxon>Viridiplantae</taxon>
        <taxon>Streptophyta</taxon>
        <taxon>Embryophyta</taxon>
        <taxon>Tracheophyta</taxon>
        <taxon>Spermatophyta</taxon>
        <taxon>Magnoliopsida</taxon>
        <taxon>eudicotyledons</taxon>
        <taxon>Gunneridae</taxon>
        <taxon>Pentapetalae</taxon>
        <taxon>asterids</taxon>
        <taxon>campanulids</taxon>
        <taxon>Asterales</taxon>
        <taxon>Asteraceae</taxon>
        <taxon>Asteroideae</taxon>
        <taxon>Heliantheae alliance</taxon>
        <taxon>Millerieae</taxon>
        <taxon>Smallanthus</taxon>
    </lineage>
</organism>
<reference evidence="1 2" key="2">
    <citation type="journal article" date="2022" name="Mol. Ecol. Resour.">
        <title>The genomes of chicory, endive, great burdock and yacon provide insights into Asteraceae paleo-polyploidization history and plant inulin production.</title>
        <authorList>
            <person name="Fan W."/>
            <person name="Wang S."/>
            <person name="Wang H."/>
            <person name="Wang A."/>
            <person name="Jiang F."/>
            <person name="Liu H."/>
            <person name="Zhao H."/>
            <person name="Xu D."/>
            <person name="Zhang Y."/>
        </authorList>
    </citation>
    <scope>NUCLEOTIDE SEQUENCE [LARGE SCALE GENOMIC DNA]</scope>
    <source>
        <strain evidence="2">cv. Yunnan</strain>
        <tissue evidence="1">Leaves</tissue>
    </source>
</reference>
<gene>
    <name evidence="1" type="ORF">L1987_19735</name>
</gene>
<reference evidence="2" key="1">
    <citation type="journal article" date="2022" name="Mol. Ecol. Resour.">
        <title>The genomes of chicory, endive, great burdock and yacon provide insights into Asteraceae palaeo-polyploidization history and plant inulin production.</title>
        <authorList>
            <person name="Fan W."/>
            <person name="Wang S."/>
            <person name="Wang H."/>
            <person name="Wang A."/>
            <person name="Jiang F."/>
            <person name="Liu H."/>
            <person name="Zhao H."/>
            <person name="Xu D."/>
            <person name="Zhang Y."/>
        </authorList>
    </citation>
    <scope>NUCLEOTIDE SEQUENCE [LARGE SCALE GENOMIC DNA]</scope>
    <source>
        <strain evidence="2">cv. Yunnan</strain>
    </source>
</reference>
<dbReference type="Proteomes" id="UP001056120">
    <property type="component" value="Linkage Group LG07"/>
</dbReference>
<evidence type="ECO:0000313" key="2">
    <source>
        <dbReference type="Proteomes" id="UP001056120"/>
    </source>
</evidence>
<accession>A0ACB9IQM9</accession>
<protein>
    <submittedName>
        <fullName evidence="1">Uncharacterized protein</fullName>
    </submittedName>
</protein>
<evidence type="ECO:0000313" key="1">
    <source>
        <dbReference type="EMBL" id="KAI3810126.1"/>
    </source>
</evidence>
<name>A0ACB9IQM9_9ASTR</name>
<keyword evidence="2" id="KW-1185">Reference proteome</keyword>
<comment type="caution">
    <text evidence="1">The sequence shown here is derived from an EMBL/GenBank/DDBJ whole genome shotgun (WGS) entry which is preliminary data.</text>
</comment>
<proteinExistence type="predicted"/>
<dbReference type="EMBL" id="CM042024">
    <property type="protein sequence ID" value="KAI3810126.1"/>
    <property type="molecule type" value="Genomic_DNA"/>
</dbReference>